<evidence type="ECO:0000313" key="3">
    <source>
        <dbReference type="Proteomes" id="UP000593892"/>
    </source>
</evidence>
<feature type="compositionally biased region" description="Gly residues" evidence="1">
    <location>
        <begin position="160"/>
        <end position="174"/>
    </location>
</feature>
<dbReference type="EMBL" id="CP063849">
    <property type="protein sequence ID" value="QOY86533.1"/>
    <property type="molecule type" value="Genomic_DNA"/>
</dbReference>
<dbReference type="RefSeq" id="WP_194448202.1">
    <property type="nucleotide sequence ID" value="NZ_CP063849.1"/>
</dbReference>
<keyword evidence="3" id="KW-1185">Reference proteome</keyword>
<reference evidence="2 3" key="1">
    <citation type="submission" date="2020-10" db="EMBL/GenBank/DDBJ databases">
        <title>Complete genome sequence of Paludibaculum fermentans P105T, a facultatively anaerobic acidobacterium capable of dissimilatory Fe(III) reduction.</title>
        <authorList>
            <person name="Dedysh S.N."/>
            <person name="Beletsky A.V."/>
            <person name="Kulichevskaya I.S."/>
            <person name="Mardanov A.V."/>
            <person name="Ravin N.V."/>
        </authorList>
    </citation>
    <scope>NUCLEOTIDE SEQUENCE [LARGE SCALE GENOMIC DNA]</scope>
    <source>
        <strain evidence="2 3">P105</strain>
    </source>
</reference>
<feature type="compositionally biased region" description="Low complexity" evidence="1">
    <location>
        <begin position="196"/>
        <end position="208"/>
    </location>
</feature>
<sequence length="261" mass="27218">MRRNLILLDLLLLALIAAVSWQLWNGYKDRAVRQQAFLTAPAPAAPPALVSIPPAPGQVSASNYYEVASVLPFSKDRNPTVIVDVVAPKPVPAFPRYYGMMNWGGGPKVILSPNPGGAQKSYVVGDKVGDFKLVSIAQAGLVFEWEGKQLPAKYEEMRDSGGGSQQATNSGGGQSAASSTASVVNVTAPGSSGGDSPVKSVTSTVVSVIGGDVRRPGPDVGAGIRGCQPGDPTPAGVIVDGYRKLVTETPFGKSCRWERAQ</sequence>
<name>A0A7S7NMV7_PALFE</name>
<feature type="region of interest" description="Disordered" evidence="1">
    <location>
        <begin position="155"/>
        <end position="232"/>
    </location>
</feature>
<evidence type="ECO:0000313" key="2">
    <source>
        <dbReference type="EMBL" id="QOY86533.1"/>
    </source>
</evidence>
<dbReference type="KEGG" id="pfer:IRI77_27590"/>
<organism evidence="2 3">
    <name type="scientific">Paludibaculum fermentans</name>
    <dbReference type="NCBI Taxonomy" id="1473598"/>
    <lineage>
        <taxon>Bacteria</taxon>
        <taxon>Pseudomonadati</taxon>
        <taxon>Acidobacteriota</taxon>
        <taxon>Terriglobia</taxon>
        <taxon>Bryobacterales</taxon>
        <taxon>Bryobacteraceae</taxon>
        <taxon>Paludibaculum</taxon>
    </lineage>
</organism>
<proteinExistence type="predicted"/>
<gene>
    <name evidence="2" type="ORF">IRI77_27590</name>
</gene>
<evidence type="ECO:0000256" key="1">
    <source>
        <dbReference type="SAM" id="MobiDB-lite"/>
    </source>
</evidence>
<feature type="compositionally biased region" description="Low complexity" evidence="1">
    <location>
        <begin position="175"/>
        <end position="188"/>
    </location>
</feature>
<dbReference type="Proteomes" id="UP000593892">
    <property type="component" value="Chromosome"/>
</dbReference>
<accession>A0A7S7NMV7</accession>
<dbReference type="AlphaFoldDB" id="A0A7S7NMV7"/>
<protein>
    <submittedName>
        <fullName evidence="2">Uncharacterized protein</fullName>
    </submittedName>
</protein>